<dbReference type="GO" id="GO:0016829">
    <property type="term" value="F:lyase activity"/>
    <property type="evidence" value="ECO:0007669"/>
    <property type="project" value="UniProtKB-KW"/>
</dbReference>
<accession>A0A1J0GHD0</accession>
<evidence type="ECO:0000313" key="2">
    <source>
        <dbReference type="EMBL" id="APC40723.1"/>
    </source>
</evidence>
<protein>
    <submittedName>
        <fullName evidence="2">PBS lyase</fullName>
    </submittedName>
</protein>
<dbReference type="SMART" id="SM00567">
    <property type="entry name" value="EZ_HEAT"/>
    <property type="match status" value="2"/>
</dbReference>
<dbReference type="STRING" id="1552.A7L45_11860"/>
<evidence type="ECO:0000313" key="3">
    <source>
        <dbReference type="Proteomes" id="UP000182569"/>
    </source>
</evidence>
<keyword evidence="3" id="KW-1185">Reference proteome</keyword>
<dbReference type="Gene3D" id="1.25.10.10">
    <property type="entry name" value="Leucine-rich Repeat Variant"/>
    <property type="match status" value="1"/>
</dbReference>
<dbReference type="RefSeq" id="WP_071613013.1">
    <property type="nucleotide sequence ID" value="NZ_CP015756.1"/>
</dbReference>
<name>A0A1J0GHD0_9CLOT</name>
<dbReference type="Pfam" id="PF14493">
    <property type="entry name" value="HTH_40"/>
    <property type="match status" value="1"/>
</dbReference>
<evidence type="ECO:0000259" key="1">
    <source>
        <dbReference type="Pfam" id="PF14493"/>
    </source>
</evidence>
<keyword evidence="2" id="KW-0456">Lyase</keyword>
<feature type="domain" description="Helicase Helix-turn-helix" evidence="1">
    <location>
        <begin position="19"/>
        <end position="90"/>
    </location>
</feature>
<dbReference type="InterPro" id="IPR004155">
    <property type="entry name" value="PBS_lyase_HEAT"/>
</dbReference>
<dbReference type="EMBL" id="CP015756">
    <property type="protein sequence ID" value="APC40723.1"/>
    <property type="molecule type" value="Genomic_DNA"/>
</dbReference>
<reference evidence="3" key="1">
    <citation type="journal article" date="2016" name="Front. Microbiol.">
        <title>Complete Genome Sequence of Clostridium estertheticum DSM 8809, a Microbe Identified in Spoiled Vacuum Packed Beef.</title>
        <authorList>
            <person name="Yu Z."/>
            <person name="Gunn L."/>
            <person name="Brennan E."/>
            <person name="Reid R."/>
            <person name="Wall P.G."/>
            <person name="Gaora O.P."/>
            <person name="Hurley D."/>
            <person name="Bolton D."/>
            <person name="Fanning S."/>
        </authorList>
    </citation>
    <scope>NUCLEOTIDE SEQUENCE [LARGE SCALE GENOMIC DNA]</scope>
    <source>
        <strain evidence="3">DSM 8809</strain>
    </source>
</reference>
<organism evidence="2 3">
    <name type="scientific">Clostridium estertheticum subsp. estertheticum</name>
    <dbReference type="NCBI Taxonomy" id="1552"/>
    <lineage>
        <taxon>Bacteria</taxon>
        <taxon>Bacillati</taxon>
        <taxon>Bacillota</taxon>
        <taxon>Clostridia</taxon>
        <taxon>Eubacteriales</taxon>
        <taxon>Clostridiaceae</taxon>
        <taxon>Clostridium</taxon>
    </lineage>
</organism>
<dbReference type="AlphaFoldDB" id="A0A1J0GHD0"/>
<proteinExistence type="predicted"/>
<dbReference type="InterPro" id="IPR011989">
    <property type="entry name" value="ARM-like"/>
</dbReference>
<sequence>MKKGLVEIDWLSISKYSNEEISYFLFLEGKTMEAICKIRNLDNAIVQKHIIDGKIKYRFLVHSNDTDELFKSIAKAGKEDKIYFLNSISEDNKNQLIELIRNNYVEMHPKDKEVAIWILGELNEKSSLNILIKASVHKFINVRRMAVSAMGKLGDLRAEGALLRALEDENPQVISYAIKSLGKIKSEKAIVKIKYIYENTDKQYIINAAQGFLLLMGQIEI</sequence>
<gene>
    <name evidence="2" type="ORF">A7L45_11860</name>
</gene>
<dbReference type="OrthoDB" id="1706421at2"/>
<dbReference type="Pfam" id="PF13646">
    <property type="entry name" value="HEAT_2"/>
    <property type="match status" value="1"/>
</dbReference>
<dbReference type="SUPFAM" id="SSF48371">
    <property type="entry name" value="ARM repeat"/>
    <property type="match status" value="1"/>
</dbReference>
<dbReference type="KEGG" id="ceu:A7L45_11860"/>
<dbReference type="Proteomes" id="UP000182569">
    <property type="component" value="Chromosome"/>
</dbReference>
<dbReference type="InterPro" id="IPR016024">
    <property type="entry name" value="ARM-type_fold"/>
</dbReference>
<dbReference type="InterPro" id="IPR029491">
    <property type="entry name" value="Helicase_HTH"/>
</dbReference>